<evidence type="ECO:0000313" key="2">
    <source>
        <dbReference type="EMBL" id="NNJ24695.1"/>
    </source>
</evidence>
<comment type="caution">
    <text evidence="2">The sequence shown here is derived from an EMBL/GenBank/DDBJ whole genome shotgun (WGS) entry which is preliminary data.</text>
</comment>
<dbReference type="RefSeq" id="WP_171183917.1">
    <property type="nucleotide sequence ID" value="NZ_WTPX01000014.1"/>
</dbReference>
<reference evidence="2 3" key="1">
    <citation type="journal article" date="2020" name="Syst. Appl. Microbiol.">
        <title>Alienimonas chondri sp. nov., a novel planctomycete isolated from the biofilm of the red alga Chondrus crispus.</title>
        <authorList>
            <person name="Vitorino I."/>
            <person name="Albuquerque L."/>
            <person name="Wiegand S."/>
            <person name="Kallscheuer N."/>
            <person name="da Costa M.S."/>
            <person name="Lobo-da-Cunha A."/>
            <person name="Jogler C."/>
            <person name="Lage O.M."/>
        </authorList>
    </citation>
    <scope>NUCLEOTIDE SEQUENCE [LARGE SCALE GENOMIC DNA]</scope>
    <source>
        <strain evidence="2 3">LzC2</strain>
    </source>
</reference>
<sequence length="328" mass="35111">MVAPPPAADASRPVGIRRFLLKVGLFLAVQAASVCGLIVAGQDDDPYFAAYAQKRTLAETAPGPRVVLVGGSNLAFGVDSVRLGAAVRRTPVNLGLNAGLGRHFILDQAAASVKEGDLVILSLETGPGNQATVMNDLLLLEPTAARHLRLPGWKTVGDTALEYVMLKARGGARRLTLDSERERGYRGSGFDQNGDYVAHRTITPDPNRVLVGIAGATPPEKLEHVDAFARTVREAGATLAVVHPPVPRRRYLEHKANLDAWDRSLRERLPVPVLTTPGDAALPEELFYDTAYHLTGPGIERRTTALIDLLTAAGLAEPPTEPGAEQQR</sequence>
<proteinExistence type="predicted"/>
<evidence type="ECO:0000256" key="1">
    <source>
        <dbReference type="SAM" id="Phobius"/>
    </source>
</evidence>
<keyword evidence="1" id="KW-0812">Transmembrane</keyword>
<protein>
    <recommendedName>
        <fullName evidence="4">SGNH hydrolase-type esterase domain-containing protein</fullName>
    </recommendedName>
</protein>
<dbReference type="EMBL" id="WTPX01000014">
    <property type="protein sequence ID" value="NNJ24695.1"/>
    <property type="molecule type" value="Genomic_DNA"/>
</dbReference>
<organism evidence="2 3">
    <name type="scientific">Alienimonas chondri</name>
    <dbReference type="NCBI Taxonomy" id="2681879"/>
    <lineage>
        <taxon>Bacteria</taxon>
        <taxon>Pseudomonadati</taxon>
        <taxon>Planctomycetota</taxon>
        <taxon>Planctomycetia</taxon>
        <taxon>Planctomycetales</taxon>
        <taxon>Planctomycetaceae</taxon>
        <taxon>Alienimonas</taxon>
    </lineage>
</organism>
<evidence type="ECO:0008006" key="4">
    <source>
        <dbReference type="Google" id="ProtNLM"/>
    </source>
</evidence>
<keyword evidence="1" id="KW-1133">Transmembrane helix</keyword>
<accession>A0ABX1VB39</accession>
<dbReference type="Proteomes" id="UP000609651">
    <property type="component" value="Unassembled WGS sequence"/>
</dbReference>
<keyword evidence="1" id="KW-0472">Membrane</keyword>
<keyword evidence="3" id="KW-1185">Reference proteome</keyword>
<feature type="transmembrane region" description="Helical" evidence="1">
    <location>
        <begin position="19"/>
        <end position="40"/>
    </location>
</feature>
<name>A0ABX1VB39_9PLAN</name>
<evidence type="ECO:0000313" key="3">
    <source>
        <dbReference type="Proteomes" id="UP000609651"/>
    </source>
</evidence>
<gene>
    <name evidence="2" type="ORF">LzC2_07540</name>
</gene>